<dbReference type="PROSITE" id="PS51332">
    <property type="entry name" value="B12_BINDING"/>
    <property type="match status" value="1"/>
</dbReference>
<dbReference type="SFLD" id="SFLDG01082">
    <property type="entry name" value="B12-binding_domain_containing"/>
    <property type="match status" value="1"/>
</dbReference>
<evidence type="ECO:0000256" key="7">
    <source>
        <dbReference type="ARBA" id="ARBA00023014"/>
    </source>
</evidence>
<feature type="domain" description="B12-binding" evidence="8">
    <location>
        <begin position="8"/>
        <end position="169"/>
    </location>
</feature>
<dbReference type="InterPro" id="IPR011990">
    <property type="entry name" value="TPR-like_helical_dom_sf"/>
</dbReference>
<name>A0A0F9UFL1_9ZZZZ</name>
<dbReference type="InterPro" id="IPR034466">
    <property type="entry name" value="Methyltransferase_Class_B"/>
</dbReference>
<dbReference type="Pfam" id="PF02310">
    <property type="entry name" value="B12-binding"/>
    <property type="match status" value="1"/>
</dbReference>
<dbReference type="SFLD" id="SFLDG01123">
    <property type="entry name" value="methyltransferase_(Class_B)"/>
    <property type="match status" value="1"/>
</dbReference>
<keyword evidence="4" id="KW-0949">S-adenosyl-L-methionine</keyword>
<protein>
    <submittedName>
        <fullName evidence="10">Uncharacterized protein</fullName>
    </submittedName>
</protein>
<dbReference type="InterPro" id="IPR006158">
    <property type="entry name" value="Cobalamin-bd"/>
</dbReference>
<dbReference type="InterPro" id="IPR058240">
    <property type="entry name" value="rSAM_sf"/>
</dbReference>
<dbReference type="Gene3D" id="3.40.50.280">
    <property type="entry name" value="Cobalamin-binding domain"/>
    <property type="match status" value="1"/>
</dbReference>
<evidence type="ECO:0000259" key="9">
    <source>
        <dbReference type="PROSITE" id="PS51918"/>
    </source>
</evidence>
<dbReference type="Gene3D" id="3.80.30.20">
    <property type="entry name" value="tm_1862 like domain"/>
    <property type="match status" value="1"/>
</dbReference>
<evidence type="ECO:0000313" key="10">
    <source>
        <dbReference type="EMBL" id="KKN86162.1"/>
    </source>
</evidence>
<dbReference type="SMART" id="SM00729">
    <property type="entry name" value="Elp3"/>
    <property type="match status" value="1"/>
</dbReference>
<keyword evidence="3" id="KW-0808">Transferase</keyword>
<evidence type="ECO:0000256" key="5">
    <source>
        <dbReference type="ARBA" id="ARBA00022723"/>
    </source>
</evidence>
<proteinExistence type="predicted"/>
<dbReference type="SUPFAM" id="SSF52242">
    <property type="entry name" value="Cobalamin (vitamin B12)-binding domain"/>
    <property type="match status" value="1"/>
</dbReference>
<comment type="caution">
    <text evidence="10">The sequence shown here is derived from an EMBL/GenBank/DDBJ whole genome shotgun (WGS) entry which is preliminary data.</text>
</comment>
<dbReference type="Pfam" id="PF04055">
    <property type="entry name" value="Radical_SAM"/>
    <property type="match status" value="1"/>
</dbReference>
<evidence type="ECO:0000256" key="3">
    <source>
        <dbReference type="ARBA" id="ARBA00022679"/>
    </source>
</evidence>
<dbReference type="CDD" id="cd01335">
    <property type="entry name" value="Radical_SAM"/>
    <property type="match status" value="1"/>
</dbReference>
<evidence type="ECO:0000259" key="8">
    <source>
        <dbReference type="PROSITE" id="PS51332"/>
    </source>
</evidence>
<keyword evidence="6" id="KW-0408">Iron</keyword>
<comment type="cofactor">
    <cofactor evidence="1">
        <name>[4Fe-4S] cluster</name>
        <dbReference type="ChEBI" id="CHEBI:49883"/>
    </cofactor>
</comment>
<evidence type="ECO:0000256" key="4">
    <source>
        <dbReference type="ARBA" id="ARBA00022691"/>
    </source>
</evidence>
<accession>A0A0F9UFL1</accession>
<dbReference type="PANTHER" id="PTHR43409">
    <property type="entry name" value="ANAEROBIC MAGNESIUM-PROTOPORPHYRIN IX MONOMETHYL ESTER CYCLASE-RELATED"/>
    <property type="match status" value="1"/>
</dbReference>
<evidence type="ECO:0000256" key="2">
    <source>
        <dbReference type="ARBA" id="ARBA00022603"/>
    </source>
</evidence>
<dbReference type="GO" id="GO:0051539">
    <property type="term" value="F:4 iron, 4 sulfur cluster binding"/>
    <property type="evidence" value="ECO:0007669"/>
    <property type="project" value="UniProtKB-KW"/>
</dbReference>
<evidence type="ECO:0000256" key="1">
    <source>
        <dbReference type="ARBA" id="ARBA00001966"/>
    </source>
</evidence>
<dbReference type="InterPro" id="IPR051198">
    <property type="entry name" value="BchE-like"/>
</dbReference>
<sequence length="567" mass="63566">MKKLLFIIPPYFNANDYLDKHRAAVLPAFTIPYGILSMEAYLVEHCVQLGDMRLVDLNVTLKRLVETQTVDSHEAVFNAELQAVLEDFQPDIVGISALFNSSFGYIQRLVKVAKDFDPDILTIAGGGLPSAAYKLMLDTCPDLDAICKGEGELPLKALINSDDPAEVIANHRAWIDRPAIARGKAPAHDFIADLDDIPPMNYSIIDLDNYNQRGIDKRYTDQPKREMAIHTSRGCPFLCVFCSNPSLHGRDVRFMSVERVVADARRMRDDFGMTVLMLEDDHFFHDKERAKRLLRELAKLDIRCEFPNGAAVYAIDDDMAELLAAAGVSAVALAVESGSNHVLNNIIKKPLKKKLIRPAVEALRKHGVRSHVFIVTGLPGELDEHRQETLEMLLENGFDWIHVYLAIPIFGSRLYDICVENGYIEDAGNENFVATKSVIRAPGIDPVKLEAFAYETQLRVNFVENYNIRIGRHDIALHYMKNVVDKYPDHGFGHLYVSQCYAALGDQELALEHAASARTIFDTDDWWKALAIKHGCDYRRIIDAVVDEQPLPPVAGLAKPIVEMASV</sequence>
<dbReference type="GO" id="GO:0031419">
    <property type="term" value="F:cobalamin binding"/>
    <property type="evidence" value="ECO:0007669"/>
    <property type="project" value="InterPro"/>
</dbReference>
<dbReference type="GO" id="GO:0003824">
    <property type="term" value="F:catalytic activity"/>
    <property type="evidence" value="ECO:0007669"/>
    <property type="project" value="InterPro"/>
</dbReference>
<dbReference type="InterPro" id="IPR023404">
    <property type="entry name" value="rSAM_horseshoe"/>
</dbReference>
<keyword evidence="5" id="KW-0479">Metal-binding</keyword>
<reference evidence="10" key="1">
    <citation type="journal article" date="2015" name="Nature">
        <title>Complex archaea that bridge the gap between prokaryotes and eukaryotes.</title>
        <authorList>
            <person name="Spang A."/>
            <person name="Saw J.H."/>
            <person name="Jorgensen S.L."/>
            <person name="Zaremba-Niedzwiedzka K."/>
            <person name="Martijn J."/>
            <person name="Lind A.E."/>
            <person name="van Eijk R."/>
            <person name="Schleper C."/>
            <person name="Guy L."/>
            <person name="Ettema T.J."/>
        </authorList>
    </citation>
    <scope>NUCLEOTIDE SEQUENCE</scope>
</reference>
<gene>
    <name evidence="10" type="ORF">LCGC14_0272000</name>
</gene>
<dbReference type="PROSITE" id="PS51918">
    <property type="entry name" value="RADICAL_SAM"/>
    <property type="match status" value="1"/>
</dbReference>
<dbReference type="InterPro" id="IPR006638">
    <property type="entry name" value="Elp3/MiaA/NifB-like_rSAM"/>
</dbReference>
<dbReference type="SUPFAM" id="SSF48452">
    <property type="entry name" value="TPR-like"/>
    <property type="match status" value="1"/>
</dbReference>
<feature type="domain" description="Radical SAM core" evidence="9">
    <location>
        <begin position="219"/>
        <end position="445"/>
    </location>
</feature>
<dbReference type="GO" id="GO:0046872">
    <property type="term" value="F:metal ion binding"/>
    <property type="evidence" value="ECO:0007669"/>
    <property type="project" value="UniProtKB-KW"/>
</dbReference>
<dbReference type="AlphaFoldDB" id="A0A0F9UFL1"/>
<organism evidence="10">
    <name type="scientific">marine sediment metagenome</name>
    <dbReference type="NCBI Taxonomy" id="412755"/>
    <lineage>
        <taxon>unclassified sequences</taxon>
        <taxon>metagenomes</taxon>
        <taxon>ecological metagenomes</taxon>
    </lineage>
</organism>
<dbReference type="SUPFAM" id="SSF102114">
    <property type="entry name" value="Radical SAM enzymes"/>
    <property type="match status" value="1"/>
</dbReference>
<keyword evidence="7" id="KW-0411">Iron-sulfur</keyword>
<dbReference type="InterPro" id="IPR007197">
    <property type="entry name" value="rSAM"/>
</dbReference>
<dbReference type="SFLD" id="SFLDS00029">
    <property type="entry name" value="Radical_SAM"/>
    <property type="match status" value="1"/>
</dbReference>
<dbReference type="InterPro" id="IPR036724">
    <property type="entry name" value="Cobalamin-bd_sf"/>
</dbReference>
<dbReference type="EMBL" id="LAZR01000151">
    <property type="protein sequence ID" value="KKN86162.1"/>
    <property type="molecule type" value="Genomic_DNA"/>
</dbReference>
<dbReference type="PANTHER" id="PTHR43409:SF7">
    <property type="entry name" value="BLL1977 PROTEIN"/>
    <property type="match status" value="1"/>
</dbReference>
<evidence type="ECO:0000256" key="6">
    <source>
        <dbReference type="ARBA" id="ARBA00023004"/>
    </source>
</evidence>
<keyword evidence="2" id="KW-0489">Methyltransferase</keyword>